<dbReference type="EMBL" id="SHKO01000004">
    <property type="protein sequence ID" value="RZT92219.1"/>
    <property type="molecule type" value="Genomic_DNA"/>
</dbReference>
<keyword evidence="3" id="KW-1185">Reference proteome</keyword>
<dbReference type="Proteomes" id="UP000293398">
    <property type="component" value="Unassembled WGS sequence"/>
</dbReference>
<protein>
    <submittedName>
        <fullName evidence="2">3-oxoadipate enol-lactonase</fullName>
    </submittedName>
</protein>
<evidence type="ECO:0000259" key="1">
    <source>
        <dbReference type="Pfam" id="PF00561"/>
    </source>
</evidence>
<accession>A0A4V2FRY1</accession>
<dbReference type="InterPro" id="IPR029058">
    <property type="entry name" value="AB_hydrolase_fold"/>
</dbReference>
<dbReference type="PRINTS" id="PR00111">
    <property type="entry name" value="ABHYDROLASE"/>
</dbReference>
<comment type="caution">
    <text evidence="2">The sequence shown here is derived from an EMBL/GenBank/DDBJ whole genome shotgun (WGS) entry which is preliminary data.</text>
</comment>
<dbReference type="SUPFAM" id="SSF53474">
    <property type="entry name" value="alpha/beta-Hydrolases"/>
    <property type="match status" value="1"/>
</dbReference>
<gene>
    <name evidence="2" type="ORF">EV681_4130</name>
</gene>
<dbReference type="OrthoDB" id="9793083at2"/>
<dbReference type="Gene3D" id="3.40.50.1820">
    <property type="entry name" value="alpha/beta hydrolase"/>
    <property type="match status" value="1"/>
</dbReference>
<name>A0A4V2FRY1_9BURK</name>
<dbReference type="RefSeq" id="WP_128396286.1">
    <property type="nucleotide sequence ID" value="NZ_SHKO01000004.1"/>
</dbReference>
<evidence type="ECO:0000313" key="2">
    <source>
        <dbReference type="EMBL" id="RZT92219.1"/>
    </source>
</evidence>
<proteinExistence type="predicted"/>
<dbReference type="InterPro" id="IPR000073">
    <property type="entry name" value="AB_hydrolase_1"/>
</dbReference>
<dbReference type="InterPro" id="IPR050266">
    <property type="entry name" value="AB_hydrolase_sf"/>
</dbReference>
<reference evidence="2 3" key="1">
    <citation type="submission" date="2019-02" db="EMBL/GenBank/DDBJ databases">
        <title>Genomic Encyclopedia of Type Strains, Phase IV (KMG-IV): sequencing the most valuable type-strain genomes for metagenomic binning, comparative biology and taxonomic classification.</title>
        <authorList>
            <person name="Goeker M."/>
        </authorList>
    </citation>
    <scope>NUCLEOTIDE SEQUENCE [LARGE SCALE GENOMIC DNA]</scope>
    <source>
        <strain evidence="2 3">DSM 23814</strain>
    </source>
</reference>
<sequence length="272" mass="29246">MIDNIEHRTIRGVTCDLAVYMQGPPDGLPVVMTHSILSSSLMWDKQATLLANKGFRVIRIDTAGHGNSSVPAEVFTMDELAADTVAVLEALNIPRAHYVGLSLGGMSGFGLGVMQADRLLSLFLCDARADAPPAVATPWDDRIASAELHGSCAPLVEPTLERWFGKPFLQSHPEVNERFRSIANGTSVPGFVGSARAIQSLNYLNLVGAIEVPTTLVVGANDGVLPETMRDLQTRISDSTLEVIPDAGHLPNVDQPVAFNAALMHHFVRYAL</sequence>
<dbReference type="AlphaFoldDB" id="A0A4V2FRY1"/>
<evidence type="ECO:0000313" key="3">
    <source>
        <dbReference type="Proteomes" id="UP000293398"/>
    </source>
</evidence>
<dbReference type="Pfam" id="PF00561">
    <property type="entry name" value="Abhydrolase_1"/>
    <property type="match status" value="1"/>
</dbReference>
<dbReference type="PANTHER" id="PTHR43798">
    <property type="entry name" value="MONOACYLGLYCEROL LIPASE"/>
    <property type="match status" value="1"/>
</dbReference>
<organism evidence="2 3">
    <name type="scientific">Advenella incenata</name>
    <dbReference type="NCBI Taxonomy" id="267800"/>
    <lineage>
        <taxon>Bacteria</taxon>
        <taxon>Pseudomonadati</taxon>
        <taxon>Pseudomonadota</taxon>
        <taxon>Betaproteobacteria</taxon>
        <taxon>Burkholderiales</taxon>
        <taxon>Alcaligenaceae</taxon>
    </lineage>
</organism>
<feature type="domain" description="AB hydrolase-1" evidence="1">
    <location>
        <begin position="29"/>
        <end position="254"/>
    </location>
</feature>